<sequence length="1265" mass="138211">MGSVAVLAMADDASGSEHANRKPLHPFFALARNGAPNRDKSEENGHAQSKSQSISSGPIDIDDENAESVAERATTRQNRRPKASNEDEDSAQKKRRAKKQSRSSTEAGIPNHFFKLKTVDAQQQGEDSESLPQADVELPPLTRTDQDGDYLEGNEEEGGRASPAVAEKVNSSHSRPQTPPKTSPNDSTKPKKMLRFNPKTGTFGSPPTQRQSRNQGNKGAASNSESVQDNARPSRIVVIKYGQSEGGHSDLRRRVNAILSGDERVAAPASRPSPPSKRKSVEPAPAAEGSTPKRQKTTHPFFLDKFKKTETSTAVAKEPTTKPDSPVQKRVKVFSSTPCSPKKPRINGSDLLPQIGAKNLGMKHPGARLPAWPWSGVAHVRNIEHTTGPEQALSHPFPSRKSKGQQVKVPTPESILDSVTKELDIRGKAEEVRHINNDDFLPPPSELRLPQKHFESGRKLQSRIIPELRTFRPPTATKKGVKKNRVPNDNQETLVAPPQLSRLFESVSTGLSAFDRSECETSNWTQKYAPISAVEVLQEGQELFLLRDWLQALMVQSVDTGATEPEKTKGKGKSAGAGNKKRRKKLDGFIVSSDDEDGLYAASDDGGEDWMPNGIRGIMRKTVVWSTDLSKGRYGGKIPNTVIISGPRGCGKTSAVYAVAKELDFEVFELNPGSRRSGKDILEKIGDMTQNHHVRQHQALATEDEMDTAIGDETANDIKSGKQSTMSAFFKPKSGTAKAKQQKAPKKESPNQRQSLILVEEADILYADDKQFWPTIISLIAQSRRPFVITCNDETVLPFSQLKLHGIFRLTSPPLDYAVDRLILIAANEGHAITRETAQALYESRGHDLRAATTDLQLWCQIGVGDRRGGFEWFYPRWPKGVDLDENGQVVRVVSQGTYITGMNWLGRDRVVDSDLPARLVEEELLGQCWDHCQVDVGHWEDTTGLSSWAGRLDISTASPVGRLKALEAFDGYADAMSSADGSGRKSFAVFPQEPIDTTPPIPSAKTQDDYPQGFSHVFTPQVTYFHGSPETFTSAIRSLAKASLRADTEDLSGEPSPELQPLDENKAIRCIQKTFSDPVPGTNVISRLDFSSAFDAIAVPDTPQVGSGSSLDPSVFDRTFKMIAVEVAPYVRGIVSYESELQKQRQKLSSLVSEGGRAARGTKRMRTTRASLSALEGGSRSTTRGQKWFKADLNPYLVMKTGGEGWAGQSSEEAHSPGTPKASTASSSVVSSPTSPNLVAKKGGRRGRPRKQVIEEDSADELGA</sequence>
<feature type="compositionally biased region" description="Polar residues" evidence="1">
    <location>
        <begin position="46"/>
        <end position="56"/>
    </location>
</feature>
<feature type="compositionally biased region" description="Low complexity" evidence="1">
    <location>
        <begin position="1223"/>
        <end position="1237"/>
    </location>
</feature>
<evidence type="ECO:0000256" key="1">
    <source>
        <dbReference type="SAM" id="MobiDB-lite"/>
    </source>
</evidence>
<comment type="caution">
    <text evidence="3">The sequence shown here is derived from an EMBL/GenBank/DDBJ whole genome shotgun (WGS) entry which is preliminary data.</text>
</comment>
<dbReference type="InterPro" id="IPR003959">
    <property type="entry name" value="ATPase_AAA_core"/>
</dbReference>
<gene>
    <name evidence="3" type="ORF">QBC47DRAFT_391550</name>
</gene>
<dbReference type="Proteomes" id="UP001239445">
    <property type="component" value="Unassembled WGS sequence"/>
</dbReference>
<feature type="region of interest" description="Disordered" evidence="1">
    <location>
        <begin position="1205"/>
        <end position="1265"/>
    </location>
</feature>
<feature type="domain" description="AAA+ ATPase" evidence="2">
    <location>
        <begin position="638"/>
        <end position="847"/>
    </location>
</feature>
<dbReference type="GO" id="GO:0005634">
    <property type="term" value="C:nucleus"/>
    <property type="evidence" value="ECO:0007669"/>
    <property type="project" value="TreeGrafter"/>
</dbReference>
<name>A0AAJ0B5Q3_9PEZI</name>
<reference evidence="3" key="1">
    <citation type="submission" date="2023-06" db="EMBL/GenBank/DDBJ databases">
        <title>Genome-scale phylogeny and comparative genomics of the fungal order Sordariales.</title>
        <authorList>
            <consortium name="Lawrence Berkeley National Laboratory"/>
            <person name="Hensen N."/>
            <person name="Bonometti L."/>
            <person name="Westerberg I."/>
            <person name="Brannstrom I.O."/>
            <person name="Guillou S."/>
            <person name="Cros-Aarteil S."/>
            <person name="Calhoun S."/>
            <person name="Haridas S."/>
            <person name="Kuo A."/>
            <person name="Mondo S."/>
            <person name="Pangilinan J."/>
            <person name="Riley R."/>
            <person name="Labutti K."/>
            <person name="Andreopoulos B."/>
            <person name="Lipzen A."/>
            <person name="Chen C."/>
            <person name="Yanf M."/>
            <person name="Daum C."/>
            <person name="Ng V."/>
            <person name="Clum A."/>
            <person name="Steindorff A."/>
            <person name="Ohm R."/>
            <person name="Martin F."/>
            <person name="Silar P."/>
            <person name="Natvig D."/>
            <person name="Lalanne C."/>
            <person name="Gautier V."/>
            <person name="Ament-Velasquez S.L."/>
            <person name="Kruys A."/>
            <person name="Hutchinson M.I."/>
            <person name="Powell A.J."/>
            <person name="Barry K."/>
            <person name="Miller A.N."/>
            <person name="Grigoriev I.V."/>
            <person name="Debuchy R."/>
            <person name="Gladieux P."/>
            <person name="Thoren M.H."/>
            <person name="Johannesson H."/>
        </authorList>
    </citation>
    <scope>NUCLEOTIDE SEQUENCE</scope>
    <source>
        <strain evidence="3">PSN4</strain>
    </source>
</reference>
<dbReference type="SUPFAM" id="SSF52540">
    <property type="entry name" value="P-loop containing nucleoside triphosphate hydrolases"/>
    <property type="match status" value="1"/>
</dbReference>
<dbReference type="PANTHER" id="PTHR23389:SF21">
    <property type="entry name" value="ATPASE FAMILY AAA DOMAIN-CONTAINING PROTEIN 5"/>
    <property type="match status" value="1"/>
</dbReference>
<dbReference type="GO" id="GO:0016887">
    <property type="term" value="F:ATP hydrolysis activity"/>
    <property type="evidence" value="ECO:0007669"/>
    <property type="project" value="InterPro"/>
</dbReference>
<feature type="region of interest" description="Disordered" evidence="1">
    <location>
        <begin position="730"/>
        <end position="752"/>
    </location>
</feature>
<dbReference type="GO" id="GO:0005524">
    <property type="term" value="F:ATP binding"/>
    <property type="evidence" value="ECO:0007669"/>
    <property type="project" value="InterPro"/>
</dbReference>
<feature type="compositionally biased region" description="Acidic residues" evidence="1">
    <location>
        <begin position="147"/>
        <end position="156"/>
    </location>
</feature>
<dbReference type="PANTHER" id="PTHR23389">
    <property type="entry name" value="CHROMOSOME TRANSMISSION FIDELITY FACTOR 18"/>
    <property type="match status" value="1"/>
</dbReference>
<keyword evidence="4" id="KW-1185">Reference proteome</keyword>
<evidence type="ECO:0000313" key="4">
    <source>
        <dbReference type="Proteomes" id="UP001239445"/>
    </source>
</evidence>
<feature type="region of interest" description="Disordered" evidence="1">
    <location>
        <begin position="1150"/>
        <end position="1184"/>
    </location>
</feature>
<dbReference type="EMBL" id="MU839842">
    <property type="protein sequence ID" value="KAK1751279.1"/>
    <property type="molecule type" value="Genomic_DNA"/>
</dbReference>
<accession>A0AAJ0B5Q3</accession>
<dbReference type="Gene3D" id="3.40.50.300">
    <property type="entry name" value="P-loop containing nucleotide triphosphate hydrolases"/>
    <property type="match status" value="1"/>
</dbReference>
<evidence type="ECO:0000313" key="3">
    <source>
        <dbReference type="EMBL" id="KAK1751279.1"/>
    </source>
</evidence>
<dbReference type="InterPro" id="IPR027417">
    <property type="entry name" value="P-loop_NTPase"/>
</dbReference>
<dbReference type="GO" id="GO:0003677">
    <property type="term" value="F:DNA binding"/>
    <property type="evidence" value="ECO:0007669"/>
    <property type="project" value="TreeGrafter"/>
</dbReference>
<dbReference type="AlphaFoldDB" id="A0AAJ0B5Q3"/>
<feature type="region of interest" description="Disordered" evidence="1">
    <location>
        <begin position="561"/>
        <end position="581"/>
    </location>
</feature>
<feature type="compositionally biased region" description="Polar residues" evidence="1">
    <location>
        <begin position="199"/>
        <end position="231"/>
    </location>
</feature>
<feature type="region of interest" description="Disordered" evidence="1">
    <location>
        <begin position="389"/>
        <end position="410"/>
    </location>
</feature>
<proteinExistence type="predicted"/>
<dbReference type="SMART" id="SM00382">
    <property type="entry name" value="AAA"/>
    <property type="match status" value="1"/>
</dbReference>
<feature type="region of interest" description="Disordered" evidence="1">
    <location>
        <begin position="1"/>
        <end position="350"/>
    </location>
</feature>
<dbReference type="CDD" id="cd00009">
    <property type="entry name" value="AAA"/>
    <property type="match status" value="1"/>
</dbReference>
<protein>
    <submittedName>
        <fullName evidence="3">ATPase family AAA domain-containing protein 5</fullName>
    </submittedName>
</protein>
<organism evidence="3 4">
    <name type="scientific">Echria macrotheca</name>
    <dbReference type="NCBI Taxonomy" id="438768"/>
    <lineage>
        <taxon>Eukaryota</taxon>
        <taxon>Fungi</taxon>
        <taxon>Dikarya</taxon>
        <taxon>Ascomycota</taxon>
        <taxon>Pezizomycotina</taxon>
        <taxon>Sordariomycetes</taxon>
        <taxon>Sordariomycetidae</taxon>
        <taxon>Sordariales</taxon>
        <taxon>Schizotheciaceae</taxon>
        <taxon>Echria</taxon>
    </lineage>
</organism>
<dbReference type="InterPro" id="IPR003593">
    <property type="entry name" value="AAA+_ATPase"/>
</dbReference>
<feature type="compositionally biased region" description="Basic residues" evidence="1">
    <location>
        <begin position="1243"/>
        <end position="1252"/>
    </location>
</feature>
<dbReference type="Pfam" id="PF00004">
    <property type="entry name" value="AAA"/>
    <property type="match status" value="1"/>
</dbReference>
<feature type="compositionally biased region" description="Acidic residues" evidence="1">
    <location>
        <begin position="1256"/>
        <end position="1265"/>
    </location>
</feature>
<evidence type="ECO:0000259" key="2">
    <source>
        <dbReference type="SMART" id="SM00382"/>
    </source>
</evidence>